<dbReference type="InterPro" id="IPR026960">
    <property type="entry name" value="RVT-Znf"/>
</dbReference>
<sequence>MEVLSRVLNKAPSGFRFHPKCEQVGLMHLCFLDDLMICSYRDQGSLSFIKDVSVSFEDSEELVFGMGLPVVEEDRLAAFLGFSVVSLLVRYLGVLLLSRRISHHDCKPLLERIICRVRNWSARMLSFASWLLLIRLVPQSFQVYWASVFILPARVLHDVEQILHSFLWKGHENGWSGTKVAWSEISTSSGLFSVSNALDVLRPVRPPVPWFSLVWFGGNIPKHSFIAWLAMRDRLATRDRLCRWDYSVMVSCVFCTGQESWDNLFFECPFSWEVWSSMIAWAGSSRRISYWSTELP</sequence>
<keyword evidence="2" id="KW-1185">Reference proteome</keyword>
<dbReference type="Proteomes" id="UP000504603">
    <property type="component" value="Unplaced"/>
</dbReference>
<dbReference type="OrthoDB" id="1744683at2759"/>
<organism evidence="2 3">
    <name type="scientific">Momordica charantia</name>
    <name type="common">Bitter gourd</name>
    <name type="synonym">Balsam pear</name>
    <dbReference type="NCBI Taxonomy" id="3673"/>
    <lineage>
        <taxon>Eukaryota</taxon>
        <taxon>Viridiplantae</taxon>
        <taxon>Streptophyta</taxon>
        <taxon>Embryophyta</taxon>
        <taxon>Tracheophyta</taxon>
        <taxon>Spermatophyta</taxon>
        <taxon>Magnoliopsida</taxon>
        <taxon>eudicotyledons</taxon>
        <taxon>Gunneridae</taxon>
        <taxon>Pentapetalae</taxon>
        <taxon>rosids</taxon>
        <taxon>fabids</taxon>
        <taxon>Cucurbitales</taxon>
        <taxon>Cucurbitaceae</taxon>
        <taxon>Momordiceae</taxon>
        <taxon>Momordica</taxon>
    </lineage>
</organism>
<reference evidence="3" key="1">
    <citation type="submission" date="2025-08" db="UniProtKB">
        <authorList>
            <consortium name="RefSeq"/>
        </authorList>
    </citation>
    <scope>IDENTIFICATION</scope>
    <source>
        <strain evidence="3">OHB3-1</strain>
    </source>
</reference>
<evidence type="ECO:0000259" key="1">
    <source>
        <dbReference type="Pfam" id="PF13966"/>
    </source>
</evidence>
<evidence type="ECO:0000313" key="3">
    <source>
        <dbReference type="RefSeq" id="XP_022157473.1"/>
    </source>
</evidence>
<dbReference type="AlphaFoldDB" id="A0A6J1DTG0"/>
<proteinExistence type="predicted"/>
<evidence type="ECO:0000313" key="2">
    <source>
        <dbReference type="Proteomes" id="UP000504603"/>
    </source>
</evidence>
<accession>A0A6J1DTG0</accession>
<dbReference type="GeneID" id="111024165"/>
<protein>
    <submittedName>
        <fullName evidence="3">Uncharacterized protein LOC111024165</fullName>
    </submittedName>
</protein>
<dbReference type="Pfam" id="PF13966">
    <property type="entry name" value="zf-RVT"/>
    <property type="match status" value="1"/>
</dbReference>
<feature type="domain" description="Reverse transcriptase zinc-binding" evidence="1">
    <location>
        <begin position="192"/>
        <end position="275"/>
    </location>
</feature>
<dbReference type="KEGG" id="mcha:111024165"/>
<dbReference type="PANTHER" id="PTHR33116:SF76">
    <property type="entry name" value="DUF4283 DOMAIN-CONTAINING PROTEIN"/>
    <property type="match status" value="1"/>
</dbReference>
<dbReference type="PANTHER" id="PTHR33116">
    <property type="entry name" value="REVERSE TRANSCRIPTASE ZINC-BINDING DOMAIN-CONTAINING PROTEIN-RELATED-RELATED"/>
    <property type="match status" value="1"/>
</dbReference>
<gene>
    <name evidence="3" type="primary">LOC111024165</name>
</gene>
<dbReference type="RefSeq" id="XP_022157473.1">
    <property type="nucleotide sequence ID" value="XM_022301781.1"/>
</dbReference>
<name>A0A6J1DTG0_MOMCH</name>